<name>A0A915LR51_MELJA</name>
<evidence type="ECO:0000313" key="2">
    <source>
        <dbReference type="WBParaSite" id="scaffold16441_cov426.g18258"/>
    </source>
</evidence>
<reference evidence="2" key="1">
    <citation type="submission" date="2022-11" db="UniProtKB">
        <authorList>
            <consortium name="WormBaseParasite"/>
        </authorList>
    </citation>
    <scope>IDENTIFICATION</scope>
</reference>
<organism evidence="1 2">
    <name type="scientific">Meloidogyne javanica</name>
    <name type="common">Root-knot nematode worm</name>
    <dbReference type="NCBI Taxonomy" id="6303"/>
    <lineage>
        <taxon>Eukaryota</taxon>
        <taxon>Metazoa</taxon>
        <taxon>Ecdysozoa</taxon>
        <taxon>Nematoda</taxon>
        <taxon>Chromadorea</taxon>
        <taxon>Rhabditida</taxon>
        <taxon>Tylenchina</taxon>
        <taxon>Tylenchomorpha</taxon>
        <taxon>Tylenchoidea</taxon>
        <taxon>Meloidogynidae</taxon>
        <taxon>Meloidogyninae</taxon>
        <taxon>Meloidogyne</taxon>
        <taxon>Meloidogyne incognita group</taxon>
    </lineage>
</organism>
<keyword evidence="1" id="KW-1185">Reference proteome</keyword>
<proteinExistence type="predicted"/>
<dbReference type="AlphaFoldDB" id="A0A915LR51"/>
<accession>A0A915LR51</accession>
<sequence length="147" mass="16509">MSTEQDKDEKIRQLEEQLFNQGQQLEQRDAQIEQRDAQIEQQRQRIANLVLFIIDNHLSTENVGTNISSTAANSGSSINIVNTWSMNPQQFSDYGQVQMTSQALTTQPISSQNVQSGASLVNTFGGSSARQQKNRMTKDYEAILNEV</sequence>
<protein>
    <submittedName>
        <fullName evidence="2">Uncharacterized protein</fullName>
    </submittedName>
</protein>
<evidence type="ECO:0000313" key="1">
    <source>
        <dbReference type="Proteomes" id="UP000887561"/>
    </source>
</evidence>
<dbReference type="WBParaSite" id="scaffold16441_cov426.g18258">
    <property type="protein sequence ID" value="scaffold16441_cov426.g18258"/>
    <property type="gene ID" value="scaffold16441_cov426.g18258"/>
</dbReference>
<dbReference type="Proteomes" id="UP000887561">
    <property type="component" value="Unplaced"/>
</dbReference>